<accession>A0A3B1BLR6</accession>
<dbReference type="InterPro" id="IPR021457">
    <property type="entry name" value="DUF3108"/>
</dbReference>
<gene>
    <name evidence="1" type="ORF">MNBD_GAMMA24-116</name>
</gene>
<reference evidence="1" key="1">
    <citation type="submission" date="2018-06" db="EMBL/GenBank/DDBJ databases">
        <authorList>
            <person name="Zhirakovskaya E."/>
        </authorList>
    </citation>
    <scope>NUCLEOTIDE SEQUENCE</scope>
</reference>
<proteinExistence type="predicted"/>
<dbReference type="Pfam" id="PF11306">
    <property type="entry name" value="DUF3108"/>
    <property type="match status" value="1"/>
</dbReference>
<evidence type="ECO:0008006" key="2">
    <source>
        <dbReference type="Google" id="ProtNLM"/>
    </source>
</evidence>
<protein>
    <recommendedName>
        <fullName evidence="2">DUF3108 domain-containing protein</fullName>
    </recommendedName>
</protein>
<sequence>MLFSFSVQAGLLKSGFDAKFNVYVSGIYAGVSSRHLLRHGNLIEYRSRTVAEGLASLFVSDIVTEVSQARYEDGNIVSLAYRYQQAGGKDEVDESVTFDRNKKELYISSNSKTYPIQPHSYDVLSFQLALMQILPSSPKKFVFHVADHHDLHTYDATVSGKETIDTEYGELETVRVDSVSRENGNRFTFWCAPKLDYLPVRVEFERADTGMSSMTELKSLQLSGASSKKPVAE</sequence>
<dbReference type="EMBL" id="UOFZ01000036">
    <property type="protein sequence ID" value="VAX12398.1"/>
    <property type="molecule type" value="Genomic_DNA"/>
</dbReference>
<evidence type="ECO:0000313" key="1">
    <source>
        <dbReference type="EMBL" id="VAX12398.1"/>
    </source>
</evidence>
<dbReference type="AlphaFoldDB" id="A0A3B1BLR6"/>
<name>A0A3B1BLR6_9ZZZZ</name>
<organism evidence="1">
    <name type="scientific">hydrothermal vent metagenome</name>
    <dbReference type="NCBI Taxonomy" id="652676"/>
    <lineage>
        <taxon>unclassified sequences</taxon>
        <taxon>metagenomes</taxon>
        <taxon>ecological metagenomes</taxon>
    </lineage>
</organism>